<keyword evidence="8 10" id="KW-1133">Transmembrane helix</keyword>
<comment type="cofactor">
    <cofactor evidence="1">
        <name>Zn(2+)</name>
        <dbReference type="ChEBI" id="CHEBI:29105"/>
    </cofactor>
</comment>
<evidence type="ECO:0000256" key="4">
    <source>
        <dbReference type="ARBA" id="ARBA00022670"/>
    </source>
</evidence>
<evidence type="ECO:0000256" key="9">
    <source>
        <dbReference type="ARBA" id="ARBA00023136"/>
    </source>
</evidence>
<evidence type="ECO:0000313" key="13">
    <source>
        <dbReference type="Proteomes" id="UP000629098"/>
    </source>
</evidence>
<evidence type="ECO:0000256" key="5">
    <source>
        <dbReference type="ARBA" id="ARBA00022692"/>
    </source>
</evidence>
<name>A0A8J7C893_9CYAN</name>
<dbReference type="GO" id="GO:0006508">
    <property type="term" value="P:proteolysis"/>
    <property type="evidence" value="ECO:0007669"/>
    <property type="project" value="UniProtKB-KW"/>
</dbReference>
<feature type="transmembrane region" description="Helical" evidence="10">
    <location>
        <begin position="258"/>
        <end position="280"/>
    </location>
</feature>
<proteinExistence type="inferred from homology"/>
<dbReference type="RefSeq" id="WP_190835744.1">
    <property type="nucleotide sequence ID" value="NZ_CAWPPI010000098.1"/>
</dbReference>
<dbReference type="InterPro" id="IPR008915">
    <property type="entry name" value="Peptidase_M50"/>
</dbReference>
<dbReference type="InterPro" id="IPR044838">
    <property type="entry name" value="EGY1-like"/>
</dbReference>
<feature type="transmembrane region" description="Helical" evidence="10">
    <location>
        <begin position="287"/>
        <end position="304"/>
    </location>
</feature>
<feature type="transmembrane region" description="Helical" evidence="10">
    <location>
        <begin position="478"/>
        <end position="500"/>
    </location>
</feature>
<dbReference type="GO" id="GO:0008233">
    <property type="term" value="F:peptidase activity"/>
    <property type="evidence" value="ECO:0007669"/>
    <property type="project" value="UniProtKB-KW"/>
</dbReference>
<organism evidence="12 13">
    <name type="scientific">Iningainema tapete BLCC-T55</name>
    <dbReference type="NCBI Taxonomy" id="2748662"/>
    <lineage>
        <taxon>Bacteria</taxon>
        <taxon>Bacillati</taxon>
        <taxon>Cyanobacteriota</taxon>
        <taxon>Cyanophyceae</taxon>
        <taxon>Nostocales</taxon>
        <taxon>Scytonemataceae</taxon>
        <taxon>Iningainema tapete</taxon>
    </lineage>
</organism>
<feature type="transmembrane region" description="Helical" evidence="10">
    <location>
        <begin position="36"/>
        <end position="54"/>
    </location>
</feature>
<dbReference type="PANTHER" id="PTHR31412">
    <property type="entry name" value="ZINC METALLOPROTEASE EGY1"/>
    <property type="match status" value="1"/>
</dbReference>
<feature type="transmembrane region" description="Helical" evidence="10">
    <location>
        <begin position="223"/>
        <end position="246"/>
    </location>
</feature>
<feature type="domain" description="Peptidase M50" evidence="11">
    <location>
        <begin position="263"/>
        <end position="425"/>
    </location>
</feature>
<dbReference type="GO" id="GO:0016020">
    <property type="term" value="C:membrane"/>
    <property type="evidence" value="ECO:0007669"/>
    <property type="project" value="UniProtKB-SubCell"/>
</dbReference>
<feature type="transmembrane region" description="Helical" evidence="10">
    <location>
        <begin position="362"/>
        <end position="381"/>
    </location>
</feature>
<dbReference type="Pfam" id="PF02163">
    <property type="entry name" value="Peptidase_M50"/>
    <property type="match status" value="1"/>
</dbReference>
<evidence type="ECO:0000256" key="1">
    <source>
        <dbReference type="ARBA" id="ARBA00001947"/>
    </source>
</evidence>
<keyword evidence="13" id="KW-1185">Reference proteome</keyword>
<protein>
    <submittedName>
        <fullName evidence="12">Site-2 protease family protein</fullName>
    </submittedName>
</protein>
<keyword evidence="6" id="KW-0378">Hydrolase</keyword>
<gene>
    <name evidence="12" type="ORF">ICL16_32695</name>
</gene>
<feature type="transmembrane region" description="Helical" evidence="10">
    <location>
        <begin position="60"/>
        <end position="81"/>
    </location>
</feature>
<keyword evidence="9 10" id="KW-0472">Membrane</keyword>
<comment type="similarity">
    <text evidence="3">Belongs to the peptidase M50B family.</text>
</comment>
<feature type="transmembrane region" description="Helical" evidence="10">
    <location>
        <begin position="6"/>
        <end position="24"/>
    </location>
</feature>
<evidence type="ECO:0000256" key="8">
    <source>
        <dbReference type="ARBA" id="ARBA00022989"/>
    </source>
</evidence>
<keyword evidence="7" id="KW-0809">Transit peptide</keyword>
<evidence type="ECO:0000313" key="12">
    <source>
        <dbReference type="EMBL" id="MBD2776684.1"/>
    </source>
</evidence>
<feature type="transmembrane region" description="Helical" evidence="10">
    <location>
        <begin position="430"/>
        <end position="458"/>
    </location>
</feature>
<evidence type="ECO:0000256" key="3">
    <source>
        <dbReference type="ARBA" id="ARBA00007931"/>
    </source>
</evidence>
<evidence type="ECO:0000259" key="11">
    <source>
        <dbReference type="Pfam" id="PF02163"/>
    </source>
</evidence>
<dbReference type="Proteomes" id="UP000629098">
    <property type="component" value="Unassembled WGS sequence"/>
</dbReference>
<evidence type="ECO:0000256" key="2">
    <source>
        <dbReference type="ARBA" id="ARBA00004141"/>
    </source>
</evidence>
<keyword evidence="4 12" id="KW-0645">Protease</keyword>
<reference evidence="12" key="1">
    <citation type="submission" date="2020-09" db="EMBL/GenBank/DDBJ databases">
        <title>Iningainema tapete sp. nov. (Scytonemataceae, Cyanobacteria) from greenhouses in central Florida (USA) produces two types of nodularin with biosynthetic potential for microcystin-LR and anabaenopeptins.</title>
        <authorList>
            <person name="Berthold D.E."/>
            <person name="Lefler F.W."/>
            <person name="Huang I.-S."/>
            <person name="Abdulla H."/>
            <person name="Zimba P.V."/>
            <person name="Laughinghouse H.D. IV."/>
        </authorList>
    </citation>
    <scope>NUCLEOTIDE SEQUENCE</scope>
    <source>
        <strain evidence="12">BLCCT55</strain>
    </source>
</reference>
<feature type="transmembrane region" description="Helical" evidence="10">
    <location>
        <begin position="387"/>
        <end position="409"/>
    </location>
</feature>
<evidence type="ECO:0000256" key="6">
    <source>
        <dbReference type="ARBA" id="ARBA00022801"/>
    </source>
</evidence>
<comment type="caution">
    <text evidence="12">The sequence shown here is derived from an EMBL/GenBank/DDBJ whole genome shotgun (WGS) entry which is preliminary data.</text>
</comment>
<evidence type="ECO:0000256" key="10">
    <source>
        <dbReference type="SAM" id="Phobius"/>
    </source>
</evidence>
<dbReference type="PANTHER" id="PTHR31412:SF0">
    <property type="entry name" value="ZINC METALLOPROTEASE EGY1, CHLOROPLASTIC-RELATED"/>
    <property type="match status" value="1"/>
</dbReference>
<dbReference type="EMBL" id="JACXAE010000098">
    <property type="protein sequence ID" value="MBD2776684.1"/>
    <property type="molecule type" value="Genomic_DNA"/>
</dbReference>
<evidence type="ECO:0000256" key="7">
    <source>
        <dbReference type="ARBA" id="ARBA00022946"/>
    </source>
</evidence>
<dbReference type="CDD" id="cd06160">
    <property type="entry name" value="S2P-M50_like_2"/>
    <property type="match status" value="1"/>
</dbReference>
<sequence>MFTSSETPIIASIVLVVFGILSWGFYRARPYGKLGILAWLQSVVLMTPWLLFFGLFAAGIYINIVGVLFLLVASAGLYIYIGRQLRNAGQDAILRQRANSRIADETAQRTTSIENSDGLAVPSPQPKPNVITIPEEDLNAIRSIFGIDTFFATETIAYQEGAVFRGNLRGEPEVVHNRLITSLQERLGDKYRLFLVESTDGKPVVIVLPSLNDPRPMTTAQKVFAVVLLVATITTCFEAAGLLLNFDLFSTPERLPQTLPIGVGVLLVLVAHEIGHWVLAHRHQIRLSLPFFLPAVQIGSFGAITRFESLLPNRKVLFDIALAGPAAGGIVSLLMLVTGLLLSHYNLALGFSPKAFQLPKEFFSGSILVGTLARVVLGSALQSSVVSIHPLVVIGWLGLIITALNLMPAGQLDGGRIVQAIYGRKTAGRLTLATLILLGLVSLANPLAMYWAIVILFLQRDLERPSLNEISEPDDARAALGLLALFLMIVTLLPLAPGLAGRLGIGG</sequence>
<keyword evidence="5 10" id="KW-0812">Transmembrane</keyword>
<comment type="subcellular location">
    <subcellularLocation>
        <location evidence="2">Membrane</location>
        <topology evidence="2">Multi-pass membrane protein</topology>
    </subcellularLocation>
</comment>
<dbReference type="AlphaFoldDB" id="A0A8J7C893"/>
<accession>A0A8J7C893</accession>
<feature type="transmembrane region" description="Helical" evidence="10">
    <location>
        <begin position="316"/>
        <end position="342"/>
    </location>
</feature>